<dbReference type="Proteomes" id="UP001209878">
    <property type="component" value="Unassembled WGS sequence"/>
</dbReference>
<keyword evidence="3" id="KW-1185">Reference proteome</keyword>
<comment type="caution">
    <text evidence="2">The sequence shown here is derived from an EMBL/GenBank/DDBJ whole genome shotgun (WGS) entry which is preliminary data.</text>
</comment>
<dbReference type="EMBL" id="JAODUO010000236">
    <property type="protein sequence ID" value="KAK2185436.1"/>
    <property type="molecule type" value="Genomic_DNA"/>
</dbReference>
<reference evidence="2" key="1">
    <citation type="journal article" date="2023" name="Mol. Biol. Evol.">
        <title>Third-Generation Sequencing Reveals the Adaptive Role of the Epigenome in Three Deep-Sea Polychaetes.</title>
        <authorList>
            <person name="Perez M."/>
            <person name="Aroh O."/>
            <person name="Sun Y."/>
            <person name="Lan Y."/>
            <person name="Juniper S.K."/>
            <person name="Young C.R."/>
            <person name="Angers B."/>
            <person name="Qian P.Y."/>
        </authorList>
    </citation>
    <scope>NUCLEOTIDE SEQUENCE</scope>
    <source>
        <strain evidence="2">R07B-5</strain>
    </source>
</reference>
<name>A0AAD9UDM2_RIDPI</name>
<dbReference type="AlphaFoldDB" id="A0AAD9UDM2"/>
<sequence length="179" mass="19747">MRAPASMHQPPYRKKRPPLLVGKHYAYAKLPEIICSSFFRPYDTAPRLPPAPAKGYADNGYRPYDITSQQYGGPPRPYDAANQPWHQNKKPRHKENPGAGTRQADMAPRQCGNCGHQTDSYSPPKVAPYQDNAAMLGSSPMTWETTPAAAGTNITPPAANPSQGARPQYDNVKSTSYHR</sequence>
<proteinExistence type="predicted"/>
<gene>
    <name evidence="2" type="ORF">NP493_236g01002</name>
</gene>
<accession>A0AAD9UDM2</accession>
<organism evidence="2 3">
    <name type="scientific">Ridgeia piscesae</name>
    <name type="common">Tubeworm</name>
    <dbReference type="NCBI Taxonomy" id="27915"/>
    <lineage>
        <taxon>Eukaryota</taxon>
        <taxon>Metazoa</taxon>
        <taxon>Spiralia</taxon>
        <taxon>Lophotrochozoa</taxon>
        <taxon>Annelida</taxon>
        <taxon>Polychaeta</taxon>
        <taxon>Sedentaria</taxon>
        <taxon>Canalipalpata</taxon>
        <taxon>Sabellida</taxon>
        <taxon>Siboglinidae</taxon>
        <taxon>Ridgeia</taxon>
    </lineage>
</organism>
<evidence type="ECO:0000256" key="1">
    <source>
        <dbReference type="SAM" id="MobiDB-lite"/>
    </source>
</evidence>
<protein>
    <submittedName>
        <fullName evidence="2">Uncharacterized protein</fullName>
    </submittedName>
</protein>
<feature type="compositionally biased region" description="Polar residues" evidence="1">
    <location>
        <begin position="152"/>
        <end position="179"/>
    </location>
</feature>
<evidence type="ECO:0000313" key="3">
    <source>
        <dbReference type="Proteomes" id="UP001209878"/>
    </source>
</evidence>
<feature type="region of interest" description="Disordered" evidence="1">
    <location>
        <begin position="68"/>
        <end position="179"/>
    </location>
</feature>
<evidence type="ECO:0000313" key="2">
    <source>
        <dbReference type="EMBL" id="KAK2185436.1"/>
    </source>
</evidence>